<evidence type="ECO:0000256" key="4">
    <source>
        <dbReference type="PIRSR" id="PIRSR601765-1"/>
    </source>
</evidence>
<dbReference type="InterPro" id="IPR001765">
    <property type="entry name" value="Carbonic_anhydrase"/>
</dbReference>
<dbReference type="InterPro" id="IPR036874">
    <property type="entry name" value="Carbonic_anhydrase_sf"/>
</dbReference>
<keyword evidence="5" id="KW-0456">Lyase</keyword>
<dbReference type="GO" id="GO:0008270">
    <property type="term" value="F:zinc ion binding"/>
    <property type="evidence" value="ECO:0007669"/>
    <property type="project" value="UniProtKB-UniRule"/>
</dbReference>
<dbReference type="OrthoDB" id="10248475at2759"/>
<keyword evidence="7" id="KW-1185">Reference proteome</keyword>
<comment type="catalytic activity">
    <reaction evidence="5">
        <text>hydrogencarbonate + H(+) = CO2 + H2O</text>
        <dbReference type="Rhea" id="RHEA:10748"/>
        <dbReference type="ChEBI" id="CHEBI:15377"/>
        <dbReference type="ChEBI" id="CHEBI:15378"/>
        <dbReference type="ChEBI" id="CHEBI:16526"/>
        <dbReference type="ChEBI" id="CHEBI:17544"/>
        <dbReference type="EC" id="4.2.1.1"/>
    </reaction>
</comment>
<dbReference type="AlphaFoldDB" id="A0A423WUR9"/>
<gene>
    <name evidence="6" type="ORF">VMCG_03778</name>
</gene>
<accession>A0A423WUR9</accession>
<dbReference type="STRING" id="356882.A0A423WUR9"/>
<feature type="binding site" evidence="4">
    <location>
        <position position="49"/>
    </location>
    <ligand>
        <name>Zn(2+)</name>
        <dbReference type="ChEBI" id="CHEBI:29105"/>
    </ligand>
</feature>
<evidence type="ECO:0000256" key="2">
    <source>
        <dbReference type="ARBA" id="ARBA00022723"/>
    </source>
</evidence>
<dbReference type="PANTHER" id="PTHR43175:SF3">
    <property type="entry name" value="CARBON DISULFIDE HYDROLASE"/>
    <property type="match status" value="1"/>
</dbReference>
<name>A0A423WUR9_9PEZI</name>
<dbReference type="EMBL" id="LKEA01000008">
    <property type="protein sequence ID" value="ROW07229.1"/>
    <property type="molecule type" value="Genomic_DNA"/>
</dbReference>
<dbReference type="Gene3D" id="3.40.1050.10">
    <property type="entry name" value="Carbonic anhydrase"/>
    <property type="match status" value="1"/>
</dbReference>
<dbReference type="CDD" id="cd03379">
    <property type="entry name" value="beta_CA_cladeD"/>
    <property type="match status" value="1"/>
</dbReference>
<dbReference type="Pfam" id="PF00484">
    <property type="entry name" value="Pro_CA"/>
    <property type="match status" value="1"/>
</dbReference>
<protein>
    <recommendedName>
        <fullName evidence="5">Carbonic anhydrase</fullName>
        <ecNumber evidence="5">4.2.1.1</ecNumber>
    </recommendedName>
    <alternativeName>
        <fullName evidence="5">Carbonate dehydratase</fullName>
    </alternativeName>
</protein>
<dbReference type="EC" id="4.2.1.1" evidence="5"/>
<feature type="binding site" evidence="4">
    <location>
        <position position="105"/>
    </location>
    <ligand>
        <name>Zn(2+)</name>
        <dbReference type="ChEBI" id="CHEBI:29105"/>
    </ligand>
</feature>
<evidence type="ECO:0000313" key="7">
    <source>
        <dbReference type="Proteomes" id="UP000283895"/>
    </source>
</evidence>
<dbReference type="GO" id="GO:0004089">
    <property type="term" value="F:carbonate dehydratase activity"/>
    <property type="evidence" value="ECO:0007669"/>
    <property type="project" value="UniProtKB-UniRule"/>
</dbReference>
<dbReference type="Proteomes" id="UP000283895">
    <property type="component" value="Unassembled WGS sequence"/>
</dbReference>
<evidence type="ECO:0000256" key="3">
    <source>
        <dbReference type="ARBA" id="ARBA00022833"/>
    </source>
</evidence>
<reference evidence="6 7" key="1">
    <citation type="submission" date="2015-09" db="EMBL/GenBank/DDBJ databases">
        <title>Host preference determinants of Valsa canker pathogens revealed by comparative genomics.</title>
        <authorList>
            <person name="Yin Z."/>
            <person name="Huang L."/>
        </authorList>
    </citation>
    <scope>NUCLEOTIDE SEQUENCE [LARGE SCALE GENOMIC DNA]</scope>
    <source>
        <strain evidence="6 7">03-1</strain>
    </source>
</reference>
<dbReference type="SMART" id="SM00947">
    <property type="entry name" value="Pro_CA"/>
    <property type="match status" value="1"/>
</dbReference>
<sequence>MFPSNPGKAPSAEELLKRNEDLAKVHQPIPFFEEMPAGSPKPRTFIFCCFDTRVDPAAFLGLKYAEALIVRNAGGAVGPNLESLIALDYYLGTLEDVLVIQHTDCGALHFVESDIHNHMKDLHLGSDEQIDGLKFELHDTLEQRVRENVKLIKTSPFIRKELKDRTKGLIYDLKTGKLTEIQD</sequence>
<comment type="function">
    <text evidence="5">Reversible hydration of carbon dioxide.</text>
</comment>
<evidence type="ECO:0000313" key="6">
    <source>
        <dbReference type="EMBL" id="ROW07229.1"/>
    </source>
</evidence>
<feature type="binding site" evidence="4">
    <location>
        <position position="51"/>
    </location>
    <ligand>
        <name>Zn(2+)</name>
        <dbReference type="ChEBI" id="CHEBI:29105"/>
    </ligand>
</feature>
<comment type="caution">
    <text evidence="6">The sequence shown here is derived from an EMBL/GenBank/DDBJ whole genome shotgun (WGS) entry which is preliminary data.</text>
</comment>
<evidence type="ECO:0000256" key="1">
    <source>
        <dbReference type="ARBA" id="ARBA00006217"/>
    </source>
</evidence>
<comment type="similarity">
    <text evidence="1 5">Belongs to the beta-class carbonic anhydrase family.</text>
</comment>
<comment type="cofactor">
    <cofactor evidence="4">
        <name>Zn(2+)</name>
        <dbReference type="ChEBI" id="CHEBI:29105"/>
    </cofactor>
    <text evidence="4">Binds 1 zinc ion per subunit.</text>
</comment>
<dbReference type="SUPFAM" id="SSF53056">
    <property type="entry name" value="beta-carbonic anhydrase, cab"/>
    <property type="match status" value="1"/>
</dbReference>
<proteinExistence type="inferred from homology"/>
<evidence type="ECO:0000256" key="5">
    <source>
        <dbReference type="RuleBase" id="RU003956"/>
    </source>
</evidence>
<dbReference type="PANTHER" id="PTHR43175">
    <property type="entry name" value="CARBONIC ANHYDRASE"/>
    <property type="match status" value="1"/>
</dbReference>
<keyword evidence="2 4" id="KW-0479">Metal-binding</keyword>
<keyword evidence="3 4" id="KW-0862">Zinc</keyword>
<feature type="binding site" evidence="4">
    <location>
        <position position="102"/>
    </location>
    <ligand>
        <name>Zn(2+)</name>
        <dbReference type="ChEBI" id="CHEBI:29105"/>
    </ligand>
</feature>
<organism evidence="6 7">
    <name type="scientific">Cytospora schulzeri</name>
    <dbReference type="NCBI Taxonomy" id="448051"/>
    <lineage>
        <taxon>Eukaryota</taxon>
        <taxon>Fungi</taxon>
        <taxon>Dikarya</taxon>
        <taxon>Ascomycota</taxon>
        <taxon>Pezizomycotina</taxon>
        <taxon>Sordariomycetes</taxon>
        <taxon>Sordariomycetidae</taxon>
        <taxon>Diaporthales</taxon>
        <taxon>Cytosporaceae</taxon>
        <taxon>Cytospora</taxon>
    </lineage>
</organism>